<dbReference type="GO" id="GO:0005680">
    <property type="term" value="C:anaphase-promoting complex"/>
    <property type="evidence" value="ECO:0007669"/>
    <property type="project" value="TreeGrafter"/>
</dbReference>
<dbReference type="SUPFAM" id="SSF46785">
    <property type="entry name" value="Winged helix' DNA-binding domain"/>
    <property type="match status" value="1"/>
</dbReference>
<name>A0A1A9UQT9_GLOAU</name>
<feature type="domain" description="Anaphase-promoting complex subunit 2 C-terminal" evidence="1">
    <location>
        <begin position="73"/>
        <end position="124"/>
    </location>
</feature>
<dbReference type="Proteomes" id="UP000078200">
    <property type="component" value="Unassembled WGS sequence"/>
</dbReference>
<dbReference type="InterPro" id="IPR014786">
    <property type="entry name" value="ANAPC2_C"/>
</dbReference>
<proteinExistence type="predicted"/>
<keyword evidence="3" id="KW-1185">Reference proteome</keyword>
<dbReference type="GO" id="GO:0007091">
    <property type="term" value="P:metaphase/anaphase transition of mitotic cell cycle"/>
    <property type="evidence" value="ECO:0007669"/>
    <property type="project" value="TreeGrafter"/>
</dbReference>
<dbReference type="Pfam" id="PF08672">
    <property type="entry name" value="ANAPC2"/>
    <property type="match status" value="1"/>
</dbReference>
<evidence type="ECO:0000259" key="1">
    <source>
        <dbReference type="SMART" id="SM01013"/>
    </source>
</evidence>
<dbReference type="PANTHER" id="PTHR45957:SF1">
    <property type="entry name" value="ANAPHASE-PROMOTING COMPLEX SUBUNIT 2"/>
    <property type="match status" value="1"/>
</dbReference>
<evidence type="ECO:0000313" key="3">
    <source>
        <dbReference type="Proteomes" id="UP000078200"/>
    </source>
</evidence>
<dbReference type="GO" id="GO:0070979">
    <property type="term" value="P:protein K11-linked ubiquitination"/>
    <property type="evidence" value="ECO:0007669"/>
    <property type="project" value="TreeGrafter"/>
</dbReference>
<dbReference type="InterPro" id="IPR044554">
    <property type="entry name" value="ANAPC2"/>
</dbReference>
<accession>A0A1A9UQT9</accession>
<organism evidence="2 3">
    <name type="scientific">Glossina austeni</name>
    <name type="common">Savannah tsetse fly</name>
    <dbReference type="NCBI Taxonomy" id="7395"/>
    <lineage>
        <taxon>Eukaryota</taxon>
        <taxon>Metazoa</taxon>
        <taxon>Ecdysozoa</taxon>
        <taxon>Arthropoda</taxon>
        <taxon>Hexapoda</taxon>
        <taxon>Insecta</taxon>
        <taxon>Pterygota</taxon>
        <taxon>Neoptera</taxon>
        <taxon>Endopterygota</taxon>
        <taxon>Diptera</taxon>
        <taxon>Brachycera</taxon>
        <taxon>Muscomorpha</taxon>
        <taxon>Hippoboscoidea</taxon>
        <taxon>Glossinidae</taxon>
        <taxon>Glossina</taxon>
    </lineage>
</organism>
<dbReference type="InterPro" id="IPR036390">
    <property type="entry name" value="WH_DNA-bd_sf"/>
</dbReference>
<protein>
    <submittedName>
        <fullName evidence="2">APC2 domain-containing protein</fullName>
    </submittedName>
</protein>
<sequence>MELIAAISSKPEWSLEVLSTTPGVFKLNENDLLKTHLDKEPISEIIAKNEGNESAMASASDQREGELQIFWSYIMGVLTNLDSLPIERIHQMLKLFATNGPGVEYTQDDLKIFLQSKVRDHKLI</sequence>
<dbReference type="PANTHER" id="PTHR45957">
    <property type="entry name" value="ANAPHASE-PROMOTING COMPLEX SUBUNIT 2"/>
    <property type="match status" value="1"/>
</dbReference>
<dbReference type="AlphaFoldDB" id="A0A1A9UQT9"/>
<reference evidence="2" key="1">
    <citation type="submission" date="2020-05" db="UniProtKB">
        <authorList>
            <consortium name="EnsemblMetazoa"/>
        </authorList>
    </citation>
    <scope>IDENTIFICATION</scope>
    <source>
        <strain evidence="2">TTRI</strain>
    </source>
</reference>
<dbReference type="Gene3D" id="1.10.10.10">
    <property type="entry name" value="Winged helix-like DNA-binding domain superfamily/Winged helix DNA-binding domain"/>
    <property type="match status" value="1"/>
</dbReference>
<dbReference type="STRING" id="7395.A0A1A9UQT9"/>
<dbReference type="InterPro" id="IPR036388">
    <property type="entry name" value="WH-like_DNA-bd_sf"/>
</dbReference>
<dbReference type="VEuPathDB" id="VectorBase:GAUT012411"/>
<dbReference type="EnsemblMetazoa" id="GAUT012411-RA">
    <property type="protein sequence ID" value="GAUT012411-PA"/>
    <property type="gene ID" value="GAUT012411"/>
</dbReference>
<evidence type="ECO:0000313" key="2">
    <source>
        <dbReference type="EnsemblMetazoa" id="GAUT012411-PA"/>
    </source>
</evidence>
<dbReference type="SMART" id="SM01013">
    <property type="entry name" value="APC2"/>
    <property type="match status" value="1"/>
</dbReference>